<keyword evidence="4" id="KW-1185">Reference proteome</keyword>
<comment type="caution">
    <text evidence="3">The sequence shown here is derived from an EMBL/GenBank/DDBJ whole genome shotgun (WGS) entry which is preliminary data.</text>
</comment>
<organism evidence="3 4">
    <name type="scientific">Cymbomonas tetramitiformis</name>
    <dbReference type="NCBI Taxonomy" id="36881"/>
    <lineage>
        <taxon>Eukaryota</taxon>
        <taxon>Viridiplantae</taxon>
        <taxon>Chlorophyta</taxon>
        <taxon>Pyramimonadophyceae</taxon>
        <taxon>Pyramimonadales</taxon>
        <taxon>Pyramimonadaceae</taxon>
        <taxon>Cymbomonas</taxon>
    </lineage>
</organism>
<keyword evidence="2" id="KW-1133">Transmembrane helix</keyword>
<feature type="compositionally biased region" description="Basic and acidic residues" evidence="1">
    <location>
        <begin position="38"/>
        <end position="53"/>
    </location>
</feature>
<sequence>MRDEQIGNLQGGLLAAAVGCGVLLVALASKMKNPVRSQPHDPESAIRMSEKRAYSACSEGDENGDAEAEKIVGDNIRISIRSDMANQSKLDLMRAVDAKHTVVLNPLVADTERER</sequence>
<name>A0AAE0FRV8_9CHLO</name>
<proteinExistence type="predicted"/>
<evidence type="ECO:0000256" key="1">
    <source>
        <dbReference type="SAM" id="MobiDB-lite"/>
    </source>
</evidence>
<reference evidence="3 4" key="1">
    <citation type="journal article" date="2015" name="Genome Biol. Evol.">
        <title>Comparative Genomics of a Bacterivorous Green Alga Reveals Evolutionary Causalities and Consequences of Phago-Mixotrophic Mode of Nutrition.</title>
        <authorList>
            <person name="Burns J.A."/>
            <person name="Paasch A."/>
            <person name="Narechania A."/>
            <person name="Kim E."/>
        </authorList>
    </citation>
    <scope>NUCLEOTIDE SEQUENCE [LARGE SCALE GENOMIC DNA]</scope>
    <source>
        <strain evidence="3 4">PLY_AMNH</strain>
    </source>
</reference>
<evidence type="ECO:0000313" key="3">
    <source>
        <dbReference type="EMBL" id="KAK3264839.1"/>
    </source>
</evidence>
<evidence type="ECO:0000313" key="4">
    <source>
        <dbReference type="Proteomes" id="UP001190700"/>
    </source>
</evidence>
<keyword evidence="2" id="KW-0812">Transmembrane</keyword>
<dbReference type="AlphaFoldDB" id="A0AAE0FRV8"/>
<accession>A0AAE0FRV8</accession>
<gene>
    <name evidence="3" type="ORF">CYMTET_26447</name>
</gene>
<dbReference type="Proteomes" id="UP001190700">
    <property type="component" value="Unassembled WGS sequence"/>
</dbReference>
<feature type="transmembrane region" description="Helical" evidence="2">
    <location>
        <begin position="6"/>
        <end position="28"/>
    </location>
</feature>
<dbReference type="PROSITE" id="PS51257">
    <property type="entry name" value="PROKAR_LIPOPROTEIN"/>
    <property type="match status" value="1"/>
</dbReference>
<feature type="region of interest" description="Disordered" evidence="1">
    <location>
        <begin position="32"/>
        <end position="66"/>
    </location>
</feature>
<protein>
    <submittedName>
        <fullName evidence="3">Uncharacterized protein</fullName>
    </submittedName>
</protein>
<evidence type="ECO:0000256" key="2">
    <source>
        <dbReference type="SAM" id="Phobius"/>
    </source>
</evidence>
<keyword evidence="2" id="KW-0472">Membrane</keyword>
<dbReference type="EMBL" id="LGRX02014327">
    <property type="protein sequence ID" value="KAK3264839.1"/>
    <property type="molecule type" value="Genomic_DNA"/>
</dbReference>